<keyword evidence="3 5" id="KW-0378">Hydrolase</keyword>
<dbReference type="InterPro" id="IPR013148">
    <property type="entry name" value="Glyco_hydro_32_N"/>
</dbReference>
<dbReference type="SUPFAM" id="SSF75005">
    <property type="entry name" value="Arabinanase/levansucrase/invertase"/>
    <property type="match status" value="1"/>
</dbReference>
<dbReference type="SMART" id="SM00640">
    <property type="entry name" value="Glyco_32"/>
    <property type="match status" value="1"/>
</dbReference>
<dbReference type="Pfam" id="PF00251">
    <property type="entry name" value="Glyco_hydro_32N"/>
    <property type="match status" value="1"/>
</dbReference>
<evidence type="ECO:0000313" key="9">
    <source>
        <dbReference type="EMBL" id="KRN08885.1"/>
    </source>
</evidence>
<evidence type="ECO:0000313" key="10">
    <source>
        <dbReference type="Proteomes" id="UP000009326"/>
    </source>
</evidence>
<dbReference type="OrthoDB" id="9759709at2"/>
<keyword evidence="4 5" id="KW-0326">Glycosidase</keyword>
<dbReference type="Proteomes" id="UP000009326">
    <property type="component" value="Unassembled WGS sequence"/>
</dbReference>
<name>I7J3K8_9LACO</name>
<sequence>MENLLDKANAYVQENASKIPQIFRPNSHLAAETGWMNDPNGFVFYKNEYHLFYQTNPYGDEWDTMHWGHAKSKDLVHWQYLPMALAPDRPYDERGCFSGSSIIKDNKIYLMYTGVSEHDGIVRQVQCLAISNDGVHFEKYEQNPVIAETNLPEGFDTVDFRDPKLIKHDNTYYAVLATKKQEGDRSHGAILIFSSIDLINWSQGKVLVEGSSDMGIIWECPDLIQDHDQVALIVSPMQMPSEGLAYKNINSSIYMTGKMNWDDLTFSIDDYHEIDAGLDFYAPQTCLNDKNEVIMTAWMQTWGRTNVQHELNLRWSGQMILPRKIVLSKHGLKQEIPSEVLEEANDNSEVITSRKEDSYLLESNNLISLKKENKKPLEISFGDDENHNLRVSIDQNRITLSRKDFGYRIHGEEKETIEERTLEVRDASALKILIDRSSIEVFIDGKTLSATYYVYPELKKCYVKNPTKSEFRIKLSQL</sequence>
<dbReference type="CDD" id="cd08996">
    <property type="entry name" value="GH32_FFase"/>
    <property type="match status" value="1"/>
</dbReference>
<evidence type="ECO:0000256" key="2">
    <source>
        <dbReference type="ARBA" id="ARBA00012758"/>
    </source>
</evidence>
<dbReference type="RefSeq" id="WP_008474032.1">
    <property type="nucleotide sequence ID" value="NZ_AYZO01000063.1"/>
</dbReference>
<dbReference type="Proteomes" id="UP000051521">
    <property type="component" value="Unassembled WGS sequence"/>
</dbReference>
<dbReference type="Pfam" id="PF08244">
    <property type="entry name" value="Glyco_hydro_32C"/>
    <property type="match status" value="1"/>
</dbReference>
<dbReference type="GO" id="GO:0004564">
    <property type="term" value="F:beta-fructofuranosidase activity"/>
    <property type="evidence" value="ECO:0007669"/>
    <property type="project" value="UniProtKB-EC"/>
</dbReference>
<dbReference type="InterPro" id="IPR023296">
    <property type="entry name" value="Glyco_hydro_beta-prop_sf"/>
</dbReference>
<feature type="domain" description="Glycosyl hydrolase family 32 C-terminal" evidence="7">
    <location>
        <begin position="367"/>
        <end position="459"/>
    </location>
</feature>
<reference evidence="8 10" key="1">
    <citation type="submission" date="2012-06" db="EMBL/GenBank/DDBJ databases">
        <title>Draft genome sequence of Lactobacillus gigeriorum CRBIP 24.85T, isolated from chicken crop.</title>
        <authorList>
            <person name="Cousin S."/>
            <person name="Ma L."/>
            <person name="Creno S."/>
            <person name="Clermont D."/>
            <person name="Loux V."/>
            <person name="Bizet C."/>
            <person name="Bouchier C."/>
        </authorList>
    </citation>
    <scope>NUCLEOTIDE SEQUENCE [LARGE SCALE GENOMIC DNA]</scope>
    <source>
        <strain evidence="10">CRBIP 24.85T</strain>
        <strain evidence="8">Type strain: CRBIP 24.85</strain>
    </source>
</reference>
<dbReference type="PANTHER" id="PTHR43101">
    <property type="entry name" value="BETA-FRUCTOSIDASE"/>
    <property type="match status" value="1"/>
</dbReference>
<dbReference type="EC" id="3.2.1.26" evidence="2"/>
<evidence type="ECO:0000259" key="7">
    <source>
        <dbReference type="Pfam" id="PF08244"/>
    </source>
</evidence>
<comment type="similarity">
    <text evidence="1 5">Belongs to the glycosyl hydrolase 32 family.</text>
</comment>
<dbReference type="EMBL" id="AYZO01000063">
    <property type="protein sequence ID" value="KRN08885.1"/>
    <property type="molecule type" value="Genomic_DNA"/>
</dbReference>
<dbReference type="AlphaFoldDB" id="I7J3K8"/>
<dbReference type="PATRIC" id="fig|1423751.3.peg.1708"/>
<dbReference type="InterPro" id="IPR001362">
    <property type="entry name" value="Glyco_hydro_32"/>
</dbReference>
<dbReference type="SUPFAM" id="SSF49899">
    <property type="entry name" value="Concanavalin A-like lectins/glucanases"/>
    <property type="match status" value="1"/>
</dbReference>
<dbReference type="Gene3D" id="2.115.10.20">
    <property type="entry name" value="Glycosyl hydrolase domain, family 43"/>
    <property type="match status" value="1"/>
</dbReference>
<dbReference type="InterPro" id="IPR013189">
    <property type="entry name" value="Glyco_hydro_32_C"/>
</dbReference>
<proteinExistence type="inferred from homology"/>
<dbReference type="GO" id="GO:0005975">
    <property type="term" value="P:carbohydrate metabolic process"/>
    <property type="evidence" value="ECO:0007669"/>
    <property type="project" value="InterPro"/>
</dbReference>
<accession>I7J3K8</accession>
<keyword evidence="11" id="KW-1185">Reference proteome</keyword>
<evidence type="ECO:0000256" key="5">
    <source>
        <dbReference type="RuleBase" id="RU362110"/>
    </source>
</evidence>
<reference evidence="9 11" key="2">
    <citation type="journal article" date="2015" name="Genome Announc.">
        <title>Expanding the biotechnology potential of lactobacilli through comparative genomics of 213 strains and associated genera.</title>
        <authorList>
            <person name="Sun Z."/>
            <person name="Harris H.M."/>
            <person name="McCann A."/>
            <person name="Guo C."/>
            <person name="Argimon S."/>
            <person name="Zhang W."/>
            <person name="Yang X."/>
            <person name="Jeffery I.B."/>
            <person name="Cooney J.C."/>
            <person name="Kagawa T.F."/>
            <person name="Liu W."/>
            <person name="Song Y."/>
            <person name="Salvetti E."/>
            <person name="Wrobel A."/>
            <person name="Rasinkangas P."/>
            <person name="Parkhill J."/>
            <person name="Rea M.C."/>
            <person name="O'Sullivan O."/>
            <person name="Ritari J."/>
            <person name="Douillard F.P."/>
            <person name="Paul Ross R."/>
            <person name="Yang R."/>
            <person name="Briner A.E."/>
            <person name="Felis G.E."/>
            <person name="de Vos W.M."/>
            <person name="Barrangou R."/>
            <person name="Klaenhammer T.R."/>
            <person name="Caufield P.W."/>
            <person name="Cui Y."/>
            <person name="Zhang H."/>
            <person name="O'Toole P.W."/>
        </authorList>
    </citation>
    <scope>NUCLEOTIDE SEQUENCE [LARGE SCALE GENOMIC DNA]</scope>
    <source>
        <strain evidence="9 11">DSM 23908</strain>
    </source>
</reference>
<dbReference type="Gene3D" id="2.60.120.560">
    <property type="entry name" value="Exo-inulinase, domain 1"/>
    <property type="match status" value="1"/>
</dbReference>
<dbReference type="InterPro" id="IPR051214">
    <property type="entry name" value="GH32_Enzymes"/>
</dbReference>
<evidence type="ECO:0000259" key="6">
    <source>
        <dbReference type="Pfam" id="PF00251"/>
    </source>
</evidence>
<feature type="domain" description="Glycosyl hydrolase family 32 N-terminal" evidence="6">
    <location>
        <begin position="28"/>
        <end position="332"/>
    </location>
</feature>
<dbReference type="EMBL" id="CAKC01000089">
    <property type="protein sequence ID" value="CCI87727.1"/>
    <property type="molecule type" value="Genomic_DNA"/>
</dbReference>
<dbReference type="PANTHER" id="PTHR43101:SF1">
    <property type="entry name" value="BETA-FRUCTOSIDASE"/>
    <property type="match status" value="1"/>
</dbReference>
<evidence type="ECO:0000313" key="11">
    <source>
        <dbReference type="Proteomes" id="UP000051521"/>
    </source>
</evidence>
<evidence type="ECO:0000256" key="3">
    <source>
        <dbReference type="ARBA" id="ARBA00022801"/>
    </source>
</evidence>
<dbReference type="STRING" id="1423751.FC38_GL001653"/>
<protein>
    <recommendedName>
        <fullName evidence="2">beta-fructofuranosidase</fullName>
        <ecNumber evidence="2">3.2.1.26</ecNumber>
    </recommendedName>
</protein>
<evidence type="ECO:0000256" key="4">
    <source>
        <dbReference type="ARBA" id="ARBA00023295"/>
    </source>
</evidence>
<gene>
    <name evidence="8" type="ORF">BN52_00005</name>
    <name evidence="9" type="ORF">FC38_GL001653</name>
</gene>
<organism evidence="8 10">
    <name type="scientific">Lactobacillus gigeriorum DSM 23908 = CRBIP 24.85</name>
    <dbReference type="NCBI Taxonomy" id="1423751"/>
    <lineage>
        <taxon>Bacteria</taxon>
        <taxon>Bacillati</taxon>
        <taxon>Bacillota</taxon>
        <taxon>Bacilli</taxon>
        <taxon>Lactobacillales</taxon>
        <taxon>Lactobacillaceae</taxon>
        <taxon>Lactobacillus</taxon>
    </lineage>
</organism>
<dbReference type="InterPro" id="IPR013320">
    <property type="entry name" value="ConA-like_dom_sf"/>
</dbReference>
<evidence type="ECO:0000256" key="1">
    <source>
        <dbReference type="ARBA" id="ARBA00009902"/>
    </source>
</evidence>
<evidence type="ECO:0000313" key="8">
    <source>
        <dbReference type="EMBL" id="CCI87727.1"/>
    </source>
</evidence>
<comment type="caution">
    <text evidence="8">The sequence shown here is derived from an EMBL/GenBank/DDBJ whole genome shotgun (WGS) entry which is preliminary data.</text>
</comment>